<accession>A0A1U7LGJ2</accession>
<comment type="subcellular location">
    <subcellularLocation>
        <location evidence="1">Membrane</location>
        <topology evidence="1">Multi-pass membrane protein</topology>
    </subcellularLocation>
</comment>
<keyword evidence="9" id="KW-1185">Reference proteome</keyword>
<reference evidence="8 9" key="1">
    <citation type="submission" date="2016-04" db="EMBL/GenBank/DDBJ databases">
        <title>Evolutionary innovation and constraint leading to complex multicellularity in the Ascomycota.</title>
        <authorList>
            <person name="Cisse O."/>
            <person name="Nguyen A."/>
            <person name="Hewitt D.A."/>
            <person name="Jedd G."/>
            <person name="Stajich J.E."/>
        </authorList>
    </citation>
    <scope>NUCLEOTIDE SEQUENCE [LARGE SCALE GENOMIC DNA]</scope>
    <source>
        <strain evidence="8 9">DAH-3</strain>
    </source>
</reference>
<proteinExistence type="predicted"/>
<dbReference type="Pfam" id="PF13813">
    <property type="entry name" value="MBOAT_2"/>
    <property type="match status" value="1"/>
</dbReference>
<keyword evidence="4 5" id="KW-0472">Membrane</keyword>
<protein>
    <recommendedName>
        <fullName evidence="7">Wax synthase domain-containing protein</fullName>
    </recommendedName>
</protein>
<feature type="signal peptide" evidence="6">
    <location>
        <begin position="1"/>
        <end position="24"/>
    </location>
</feature>
<dbReference type="AlphaFoldDB" id="A0A1U7LGJ2"/>
<dbReference type="InterPro" id="IPR032805">
    <property type="entry name" value="Wax_synthase_dom"/>
</dbReference>
<dbReference type="Proteomes" id="UP000186594">
    <property type="component" value="Unassembled WGS sequence"/>
</dbReference>
<feature type="transmembrane region" description="Helical" evidence="5">
    <location>
        <begin position="82"/>
        <end position="107"/>
    </location>
</feature>
<evidence type="ECO:0000256" key="4">
    <source>
        <dbReference type="ARBA" id="ARBA00023136"/>
    </source>
</evidence>
<comment type="caution">
    <text evidence="8">The sequence shown here is derived from an EMBL/GenBank/DDBJ whole genome shotgun (WGS) entry which is preliminary data.</text>
</comment>
<evidence type="ECO:0000259" key="7">
    <source>
        <dbReference type="Pfam" id="PF13813"/>
    </source>
</evidence>
<evidence type="ECO:0000313" key="8">
    <source>
        <dbReference type="EMBL" id="OLL21776.1"/>
    </source>
</evidence>
<evidence type="ECO:0000256" key="6">
    <source>
        <dbReference type="SAM" id="SignalP"/>
    </source>
</evidence>
<dbReference type="GO" id="GO:0016020">
    <property type="term" value="C:membrane"/>
    <property type="evidence" value="ECO:0007669"/>
    <property type="project" value="UniProtKB-SubCell"/>
</dbReference>
<dbReference type="EMBL" id="LXFE01004245">
    <property type="protein sequence ID" value="OLL21776.1"/>
    <property type="molecule type" value="Genomic_DNA"/>
</dbReference>
<keyword evidence="3 5" id="KW-1133">Transmembrane helix</keyword>
<evidence type="ECO:0000256" key="2">
    <source>
        <dbReference type="ARBA" id="ARBA00022692"/>
    </source>
</evidence>
<keyword evidence="2 5" id="KW-0812">Transmembrane</keyword>
<organism evidence="8 9">
    <name type="scientific">Neolecta irregularis (strain DAH-3)</name>
    <dbReference type="NCBI Taxonomy" id="1198029"/>
    <lineage>
        <taxon>Eukaryota</taxon>
        <taxon>Fungi</taxon>
        <taxon>Dikarya</taxon>
        <taxon>Ascomycota</taxon>
        <taxon>Taphrinomycotina</taxon>
        <taxon>Neolectales</taxon>
        <taxon>Neolectaceae</taxon>
        <taxon>Neolecta</taxon>
    </lineage>
</organism>
<evidence type="ECO:0000256" key="1">
    <source>
        <dbReference type="ARBA" id="ARBA00004141"/>
    </source>
</evidence>
<evidence type="ECO:0000256" key="3">
    <source>
        <dbReference type="ARBA" id="ARBA00022989"/>
    </source>
</evidence>
<name>A0A1U7LGJ2_NEOID</name>
<sequence>MPGPFAEYRLSLRLLVGFITVAETFNKVTGPSSPSLFGSLLRTRSAREFYGKSWHQIYRSPFNSMAYQPVERLLGRGGIYHAYPLMTMGGVLGMMTGMIPVLFTWAICTFEDQILGKGMLRRISFWVMMAISCIVIHRETANLEQLFKDQREFLYPKLKMTLAAIMYVKNIIADR</sequence>
<dbReference type="OrthoDB" id="1077582at2759"/>
<gene>
    <name evidence="8" type="ORF">NEOLI_000958</name>
</gene>
<feature type="domain" description="Wax synthase" evidence="7">
    <location>
        <begin position="34"/>
        <end position="76"/>
    </location>
</feature>
<keyword evidence="6" id="KW-0732">Signal</keyword>
<evidence type="ECO:0000256" key="5">
    <source>
        <dbReference type="SAM" id="Phobius"/>
    </source>
</evidence>
<feature type="chain" id="PRO_5013115315" description="Wax synthase domain-containing protein" evidence="6">
    <location>
        <begin position="25"/>
        <end position="175"/>
    </location>
</feature>
<evidence type="ECO:0000313" key="9">
    <source>
        <dbReference type="Proteomes" id="UP000186594"/>
    </source>
</evidence>